<accession>A0ABV5ZQY6</accession>
<dbReference type="InterPro" id="IPR027417">
    <property type="entry name" value="P-loop_NTPase"/>
</dbReference>
<evidence type="ECO:0000259" key="4">
    <source>
        <dbReference type="PROSITE" id="PS50893"/>
    </source>
</evidence>
<reference evidence="5 6" key="1">
    <citation type="submission" date="2024-09" db="EMBL/GenBank/DDBJ databases">
        <authorList>
            <person name="Sun Q."/>
            <person name="Mori K."/>
        </authorList>
    </citation>
    <scope>NUCLEOTIDE SEQUENCE [LARGE SCALE GENOMIC DNA]</scope>
    <source>
        <strain evidence="5 6">TBRC 7907</strain>
    </source>
</reference>
<evidence type="ECO:0000313" key="5">
    <source>
        <dbReference type="EMBL" id="MFB9903309.1"/>
    </source>
</evidence>
<dbReference type="Gene3D" id="2.40.50.100">
    <property type="match status" value="1"/>
</dbReference>
<dbReference type="InterPro" id="IPR008995">
    <property type="entry name" value="Mo/tungstate-bd_C_term_dom"/>
</dbReference>
<name>A0ABV5ZQY6_9PSEU</name>
<dbReference type="PANTHER" id="PTHR43875:SF1">
    <property type="entry name" value="OSMOPROTECTIVE COMPOUNDS UPTAKE ATP-BINDING PROTEIN GGTA"/>
    <property type="match status" value="1"/>
</dbReference>
<feature type="domain" description="ABC transporter" evidence="4">
    <location>
        <begin position="4"/>
        <end position="236"/>
    </location>
</feature>
<keyword evidence="2" id="KW-0547">Nucleotide-binding</keyword>
<sequence length="366" mass="39585">MAEIELHNLVKTYPGGTSRATDDISLHVADGEFMVLLGPSGCGKTTLLRMVAGLELPDAGQVVIGGRDVTYLEPRKRNLSMVFQSYAVFPHRKVADNIGFGLRMRGADPDEIKRKVAWAADLLQLTPYLDRYPAKLSGGQRQRVAVARAIVMDAEVLLMDEPLSNLDALLRLSFRAELKKLVAELGTTTLYVTHDQVEALSLGDRVAVMRQGRIAQCDSPTTVYDHPAEEFVGGFIGSPPMNFLTGTVVAGGDGGLLLDLGAHSVPVPEALRSFSDRQLRLGVRPEAFEVARGGDLESPGGLGAELEVFEPLGSSVLLTVSLSGHQVKVQAPPSVRADPGERLRLSLPADQCRWYDPETHLLLETS</sequence>
<evidence type="ECO:0000256" key="3">
    <source>
        <dbReference type="ARBA" id="ARBA00022840"/>
    </source>
</evidence>
<dbReference type="InterPro" id="IPR003593">
    <property type="entry name" value="AAA+_ATPase"/>
</dbReference>
<dbReference type="PANTHER" id="PTHR43875">
    <property type="entry name" value="MALTODEXTRIN IMPORT ATP-BINDING PROTEIN MSMX"/>
    <property type="match status" value="1"/>
</dbReference>
<dbReference type="Gene3D" id="3.40.50.300">
    <property type="entry name" value="P-loop containing nucleotide triphosphate hydrolases"/>
    <property type="match status" value="1"/>
</dbReference>
<dbReference type="InterPro" id="IPR047641">
    <property type="entry name" value="ABC_transpr_MalK/UgpC-like"/>
</dbReference>
<evidence type="ECO:0000313" key="6">
    <source>
        <dbReference type="Proteomes" id="UP001589693"/>
    </source>
</evidence>
<dbReference type="GO" id="GO:0005524">
    <property type="term" value="F:ATP binding"/>
    <property type="evidence" value="ECO:0007669"/>
    <property type="project" value="UniProtKB-KW"/>
</dbReference>
<comment type="caution">
    <text evidence="5">The sequence shown here is derived from an EMBL/GenBank/DDBJ whole genome shotgun (WGS) entry which is preliminary data.</text>
</comment>
<dbReference type="PROSITE" id="PS50893">
    <property type="entry name" value="ABC_TRANSPORTER_2"/>
    <property type="match status" value="1"/>
</dbReference>
<keyword evidence="6" id="KW-1185">Reference proteome</keyword>
<dbReference type="SUPFAM" id="SSF52540">
    <property type="entry name" value="P-loop containing nucleoside triphosphate hydrolases"/>
    <property type="match status" value="1"/>
</dbReference>
<dbReference type="Pfam" id="PF17912">
    <property type="entry name" value="OB_MalK"/>
    <property type="match status" value="1"/>
</dbReference>
<dbReference type="InterPro" id="IPR040582">
    <property type="entry name" value="OB_MalK-like"/>
</dbReference>
<dbReference type="Pfam" id="PF00005">
    <property type="entry name" value="ABC_tran"/>
    <property type="match status" value="1"/>
</dbReference>
<dbReference type="SUPFAM" id="SSF50331">
    <property type="entry name" value="MOP-like"/>
    <property type="match status" value="1"/>
</dbReference>
<dbReference type="InterPro" id="IPR012340">
    <property type="entry name" value="NA-bd_OB-fold"/>
</dbReference>
<evidence type="ECO:0000256" key="2">
    <source>
        <dbReference type="ARBA" id="ARBA00022741"/>
    </source>
</evidence>
<proteinExistence type="predicted"/>
<organism evidence="5 6">
    <name type="scientific">Allokutzneria oryzae</name>
    <dbReference type="NCBI Taxonomy" id="1378989"/>
    <lineage>
        <taxon>Bacteria</taxon>
        <taxon>Bacillati</taxon>
        <taxon>Actinomycetota</taxon>
        <taxon>Actinomycetes</taxon>
        <taxon>Pseudonocardiales</taxon>
        <taxon>Pseudonocardiaceae</taxon>
        <taxon>Allokutzneria</taxon>
    </lineage>
</organism>
<dbReference type="InterPro" id="IPR015855">
    <property type="entry name" value="ABC_transpr_MalK-like"/>
</dbReference>
<gene>
    <name evidence="5" type="ORF">ACFFQA_05100</name>
</gene>
<dbReference type="Proteomes" id="UP001589693">
    <property type="component" value="Unassembled WGS sequence"/>
</dbReference>
<dbReference type="Gene3D" id="2.40.50.140">
    <property type="entry name" value="Nucleic acid-binding proteins"/>
    <property type="match status" value="1"/>
</dbReference>
<evidence type="ECO:0000256" key="1">
    <source>
        <dbReference type="ARBA" id="ARBA00022448"/>
    </source>
</evidence>
<dbReference type="InterPro" id="IPR017871">
    <property type="entry name" value="ABC_transporter-like_CS"/>
</dbReference>
<dbReference type="SMART" id="SM00382">
    <property type="entry name" value="AAA"/>
    <property type="match status" value="1"/>
</dbReference>
<keyword evidence="1" id="KW-0813">Transport</keyword>
<dbReference type="PROSITE" id="PS00211">
    <property type="entry name" value="ABC_TRANSPORTER_1"/>
    <property type="match status" value="1"/>
</dbReference>
<dbReference type="InterPro" id="IPR003439">
    <property type="entry name" value="ABC_transporter-like_ATP-bd"/>
</dbReference>
<dbReference type="RefSeq" id="WP_377850442.1">
    <property type="nucleotide sequence ID" value="NZ_JBHLZU010000004.1"/>
</dbReference>
<dbReference type="EMBL" id="JBHLZU010000004">
    <property type="protein sequence ID" value="MFB9903309.1"/>
    <property type="molecule type" value="Genomic_DNA"/>
</dbReference>
<protein>
    <submittedName>
        <fullName evidence="5">ABC transporter ATP-binding protein</fullName>
    </submittedName>
</protein>
<keyword evidence="3 5" id="KW-0067">ATP-binding</keyword>
<dbReference type="CDD" id="cd03301">
    <property type="entry name" value="ABC_MalK_N"/>
    <property type="match status" value="1"/>
</dbReference>